<dbReference type="PANTHER" id="PTHR31609">
    <property type="entry name" value="YDJC DEACETYLASE FAMILY MEMBER"/>
    <property type="match status" value="1"/>
</dbReference>
<dbReference type="GO" id="GO:0019213">
    <property type="term" value="F:deacetylase activity"/>
    <property type="evidence" value="ECO:0007669"/>
    <property type="project" value="TreeGrafter"/>
</dbReference>
<keyword evidence="2" id="KW-0479">Metal-binding</keyword>
<evidence type="ECO:0000256" key="2">
    <source>
        <dbReference type="ARBA" id="ARBA00022723"/>
    </source>
</evidence>
<dbReference type="GO" id="GO:0005975">
    <property type="term" value="P:carbohydrate metabolic process"/>
    <property type="evidence" value="ECO:0007669"/>
    <property type="project" value="InterPro"/>
</dbReference>
<dbReference type="InterPro" id="IPR011330">
    <property type="entry name" value="Glyco_hydro/deAcase_b/a-brl"/>
</dbReference>
<dbReference type="CDD" id="cd10807">
    <property type="entry name" value="YdjC_like_3"/>
    <property type="match status" value="1"/>
</dbReference>
<dbReference type="PANTHER" id="PTHR31609:SF1">
    <property type="entry name" value="CARBOHYDRATE DEACETYLASE"/>
    <property type="match status" value="1"/>
</dbReference>
<evidence type="ECO:0000256" key="5">
    <source>
        <dbReference type="ARBA" id="ARBA00023277"/>
    </source>
</evidence>
<dbReference type="Proteomes" id="UP000241808">
    <property type="component" value="Unassembled WGS sequence"/>
</dbReference>
<comment type="caution">
    <text evidence="6">The sequence shown here is derived from an EMBL/GenBank/DDBJ whole genome shotgun (WGS) entry which is preliminary data.</text>
</comment>
<sequence>MKRLILCADDYALAPGVSRAIRNLAAAGRLNATSVMTPGPNLSDEAARLLAVAPPGFQIGLHVTLTGGLTPLTAPRVAFAEGIGSLLVRSHLRRLDRPALAAEIEAQMAAFLAAFGHPPDFIDGHQHAHLLPGIRDLVVAAVDHHAPGAWIRQCSGPRGAGEGLKGRVIAGLSRGLKRLAARHGIPTNPAFSGAYDFGRGEFAMLFPRFLDGLPDGAVVMVHPGEVDDALKRVDPVHGPRERERDYLAGAAFPAALAAAGFRLA</sequence>
<evidence type="ECO:0000256" key="3">
    <source>
        <dbReference type="ARBA" id="ARBA00022801"/>
    </source>
</evidence>
<evidence type="ECO:0000313" key="7">
    <source>
        <dbReference type="Proteomes" id="UP000241808"/>
    </source>
</evidence>
<dbReference type="Pfam" id="PF04794">
    <property type="entry name" value="YdjC"/>
    <property type="match status" value="1"/>
</dbReference>
<dbReference type="GO" id="GO:0046872">
    <property type="term" value="F:metal ion binding"/>
    <property type="evidence" value="ECO:0007669"/>
    <property type="project" value="UniProtKB-KW"/>
</dbReference>
<keyword evidence="3" id="KW-0378">Hydrolase</keyword>
<dbReference type="AlphaFoldDB" id="A0A2T4ZGY5"/>
<protein>
    <submittedName>
        <fullName evidence="6">Uncharacterized protein</fullName>
    </submittedName>
</protein>
<organism evidence="6 7">
    <name type="scientific">Phreatobacter oligotrophus</name>
    <dbReference type="NCBI Taxonomy" id="1122261"/>
    <lineage>
        <taxon>Bacteria</taxon>
        <taxon>Pseudomonadati</taxon>
        <taxon>Pseudomonadota</taxon>
        <taxon>Alphaproteobacteria</taxon>
        <taxon>Hyphomicrobiales</taxon>
        <taxon>Phreatobacteraceae</taxon>
        <taxon>Phreatobacter</taxon>
    </lineage>
</organism>
<reference evidence="6 7" key="1">
    <citation type="submission" date="2018-04" db="EMBL/GenBank/DDBJ databases">
        <title>Genomic Encyclopedia of Archaeal and Bacterial Type Strains, Phase II (KMG-II): from individual species to whole genera.</title>
        <authorList>
            <person name="Goeker M."/>
        </authorList>
    </citation>
    <scope>NUCLEOTIDE SEQUENCE [LARGE SCALE GENOMIC DNA]</scope>
    <source>
        <strain evidence="6 7">DSM 25521</strain>
    </source>
</reference>
<dbReference type="InterPro" id="IPR006879">
    <property type="entry name" value="YdjC-like"/>
</dbReference>
<evidence type="ECO:0000256" key="1">
    <source>
        <dbReference type="ARBA" id="ARBA00001946"/>
    </source>
</evidence>
<dbReference type="RefSeq" id="WP_245901895.1">
    <property type="nucleotide sequence ID" value="NZ_PZZL01000002.1"/>
</dbReference>
<dbReference type="Gene3D" id="3.20.20.370">
    <property type="entry name" value="Glycoside hydrolase/deacetylase"/>
    <property type="match status" value="1"/>
</dbReference>
<keyword evidence="7" id="KW-1185">Reference proteome</keyword>
<comment type="cofactor">
    <cofactor evidence="1">
        <name>Mg(2+)</name>
        <dbReference type="ChEBI" id="CHEBI:18420"/>
    </cofactor>
</comment>
<dbReference type="SUPFAM" id="SSF88713">
    <property type="entry name" value="Glycoside hydrolase/deacetylase"/>
    <property type="match status" value="1"/>
</dbReference>
<dbReference type="GO" id="GO:0016787">
    <property type="term" value="F:hydrolase activity"/>
    <property type="evidence" value="ECO:0007669"/>
    <property type="project" value="UniProtKB-KW"/>
</dbReference>
<evidence type="ECO:0000256" key="4">
    <source>
        <dbReference type="ARBA" id="ARBA00022842"/>
    </source>
</evidence>
<keyword evidence="4" id="KW-0460">Magnesium</keyword>
<keyword evidence="5" id="KW-0119">Carbohydrate metabolism</keyword>
<evidence type="ECO:0000313" key="6">
    <source>
        <dbReference type="EMBL" id="PTM61178.1"/>
    </source>
</evidence>
<gene>
    <name evidence="6" type="ORF">C8P69_102565</name>
</gene>
<proteinExistence type="predicted"/>
<name>A0A2T4ZGY5_9HYPH</name>
<accession>A0A2T4ZGY5</accession>
<dbReference type="EMBL" id="PZZL01000002">
    <property type="protein sequence ID" value="PTM61178.1"/>
    <property type="molecule type" value="Genomic_DNA"/>
</dbReference>